<dbReference type="PANTHER" id="PTHR43800:SF1">
    <property type="entry name" value="PEPTIDYL-LYSINE N-ACETYLTRANSFERASE YJAB"/>
    <property type="match status" value="1"/>
</dbReference>
<proteinExistence type="inferred from homology"/>
<dbReference type="CDD" id="cd04301">
    <property type="entry name" value="NAT_SF"/>
    <property type="match status" value="1"/>
</dbReference>
<dbReference type="Gene3D" id="3.40.630.30">
    <property type="match status" value="1"/>
</dbReference>
<gene>
    <name evidence="5" type="ORF">CBF30_04995</name>
</gene>
<dbReference type="GO" id="GO:0005737">
    <property type="term" value="C:cytoplasm"/>
    <property type="evidence" value="ECO:0007669"/>
    <property type="project" value="UniProtKB-SubCell"/>
</dbReference>
<reference evidence="5 6" key="1">
    <citation type="submission" date="2017-05" db="EMBL/GenBank/DDBJ databases">
        <title>Vagococcus spp. assemblies.</title>
        <authorList>
            <person name="Gulvik C.A."/>
        </authorList>
    </citation>
    <scope>NUCLEOTIDE SEQUENCE [LARGE SCALE GENOMIC DNA]</scope>
    <source>
        <strain evidence="5 6">DSM 24756</strain>
    </source>
</reference>
<protein>
    <recommendedName>
        <fullName evidence="3">[Ribosomal protein bS18]-alanine N-acetyltransferase</fullName>
        <ecNumber evidence="3">2.3.1.266</ecNumber>
    </recommendedName>
</protein>
<dbReference type="PANTHER" id="PTHR43800">
    <property type="entry name" value="PEPTIDYL-LYSINE N-ACETYLTRANSFERASE YJAB"/>
    <property type="match status" value="1"/>
</dbReference>
<evidence type="ECO:0000313" key="5">
    <source>
        <dbReference type="EMBL" id="RSU08817.1"/>
    </source>
</evidence>
<dbReference type="EMBL" id="NGJZ01000001">
    <property type="protein sequence ID" value="RSU08817.1"/>
    <property type="molecule type" value="Genomic_DNA"/>
</dbReference>
<dbReference type="Proteomes" id="UP000288669">
    <property type="component" value="Unassembled WGS sequence"/>
</dbReference>
<comment type="subcellular location">
    <subcellularLocation>
        <location evidence="3">Cytoplasm</location>
    </subcellularLocation>
</comment>
<keyword evidence="3" id="KW-0963">Cytoplasm</keyword>
<dbReference type="EC" id="2.3.1.266" evidence="3"/>
<comment type="catalytic activity">
    <reaction evidence="3">
        <text>N-terminal L-alanyl-[ribosomal protein bS18] + acetyl-CoA = N-terminal N(alpha)-acetyl-L-alanyl-[ribosomal protein bS18] + CoA + H(+)</text>
        <dbReference type="Rhea" id="RHEA:43756"/>
        <dbReference type="Rhea" id="RHEA-COMP:10676"/>
        <dbReference type="Rhea" id="RHEA-COMP:10677"/>
        <dbReference type="ChEBI" id="CHEBI:15378"/>
        <dbReference type="ChEBI" id="CHEBI:57287"/>
        <dbReference type="ChEBI" id="CHEBI:57288"/>
        <dbReference type="ChEBI" id="CHEBI:64718"/>
        <dbReference type="ChEBI" id="CHEBI:83683"/>
        <dbReference type="EC" id="2.3.1.266"/>
    </reaction>
</comment>
<name>A0A430ALQ8_9ENTE</name>
<evidence type="ECO:0000256" key="2">
    <source>
        <dbReference type="ARBA" id="ARBA00023315"/>
    </source>
</evidence>
<accession>A0A430ALQ8</accession>
<keyword evidence="2" id="KW-0012">Acyltransferase</keyword>
<dbReference type="InterPro" id="IPR000182">
    <property type="entry name" value="GNAT_dom"/>
</dbReference>
<dbReference type="InterPro" id="IPR016181">
    <property type="entry name" value="Acyl_CoA_acyltransferase"/>
</dbReference>
<organism evidence="5 6">
    <name type="scientific">Vagococcus entomophilus</name>
    <dbReference type="NCBI Taxonomy" id="1160095"/>
    <lineage>
        <taxon>Bacteria</taxon>
        <taxon>Bacillati</taxon>
        <taxon>Bacillota</taxon>
        <taxon>Bacilli</taxon>
        <taxon>Lactobacillales</taxon>
        <taxon>Enterococcaceae</taxon>
        <taxon>Vagococcus</taxon>
    </lineage>
</organism>
<keyword evidence="6" id="KW-1185">Reference proteome</keyword>
<comment type="caution">
    <text evidence="5">The sequence shown here is derived from an EMBL/GenBank/DDBJ whole genome shotgun (WGS) entry which is preliminary data.</text>
</comment>
<dbReference type="AlphaFoldDB" id="A0A430ALQ8"/>
<evidence type="ECO:0000313" key="6">
    <source>
        <dbReference type="Proteomes" id="UP000288669"/>
    </source>
</evidence>
<dbReference type="OrthoDB" id="9794566at2"/>
<dbReference type="Pfam" id="PF00583">
    <property type="entry name" value="Acetyltransf_1"/>
    <property type="match status" value="1"/>
</dbReference>
<comment type="similarity">
    <text evidence="3">Belongs to the acetyltransferase family. RimI subfamily.</text>
</comment>
<dbReference type="InterPro" id="IPR006464">
    <property type="entry name" value="AcTrfase_RimI/Ard1"/>
</dbReference>
<dbReference type="PROSITE" id="PS51186">
    <property type="entry name" value="GNAT"/>
    <property type="match status" value="1"/>
</dbReference>
<feature type="domain" description="N-acetyltransferase" evidence="4">
    <location>
        <begin position="6"/>
        <end position="151"/>
    </location>
</feature>
<comment type="function">
    <text evidence="3">Acetylates the N-terminal alanine of ribosomal protein bS18.</text>
</comment>
<evidence type="ECO:0000256" key="1">
    <source>
        <dbReference type="ARBA" id="ARBA00022679"/>
    </source>
</evidence>
<keyword evidence="1 5" id="KW-0808">Transferase</keyword>
<dbReference type="NCBIfam" id="TIGR01575">
    <property type="entry name" value="rimI"/>
    <property type="match status" value="1"/>
</dbReference>
<evidence type="ECO:0000256" key="3">
    <source>
        <dbReference type="RuleBase" id="RU363094"/>
    </source>
</evidence>
<sequence length="152" mass="17603">MNHQTFTLRLMRYRDIKELLQIERELYEGKTPWGRSAFLFELKGPYPSLYLVVEYQGKVVAFGGCRFNQTNGHITNLAVQTDHQGIGIGSLLLTEIRNFAFICQCQSLSLETPKSNMDAQRLYRKFGFVARNIKQNYYDHDDAVLMVCLLRG</sequence>
<dbReference type="SUPFAM" id="SSF55729">
    <property type="entry name" value="Acyl-CoA N-acyltransferases (Nat)"/>
    <property type="match status" value="1"/>
</dbReference>
<dbReference type="GO" id="GO:0008999">
    <property type="term" value="F:protein-N-terminal-alanine acetyltransferase activity"/>
    <property type="evidence" value="ECO:0007669"/>
    <property type="project" value="UniProtKB-EC"/>
</dbReference>
<evidence type="ECO:0000259" key="4">
    <source>
        <dbReference type="PROSITE" id="PS51186"/>
    </source>
</evidence>